<reference evidence="4" key="1">
    <citation type="journal article" date="2013" name="Stand. Genomic Sci.">
        <title>Complete genome sequence of the halophilic bacterium Spirochaeta africana type strain (Z-7692(T)) from the alkaline Lake Magadi in the East African Rift.</title>
        <authorList>
            <person name="Liolos K."/>
            <person name="Abt B."/>
            <person name="Scheuner C."/>
            <person name="Teshima H."/>
            <person name="Held B."/>
            <person name="Lapidus A."/>
            <person name="Nolan M."/>
            <person name="Lucas S."/>
            <person name="Deshpande S."/>
            <person name="Cheng J.F."/>
            <person name="Tapia R."/>
            <person name="Goodwin L.A."/>
            <person name="Pitluck S."/>
            <person name="Pagani I."/>
            <person name="Ivanova N."/>
            <person name="Mavromatis K."/>
            <person name="Mikhailova N."/>
            <person name="Huntemann M."/>
            <person name="Pati A."/>
            <person name="Chen A."/>
            <person name="Palaniappan K."/>
            <person name="Land M."/>
            <person name="Rohde M."/>
            <person name="Tindall B.J."/>
            <person name="Detter J.C."/>
            <person name="Goker M."/>
            <person name="Bristow J."/>
            <person name="Eisen J.A."/>
            <person name="Markowitz V."/>
            <person name="Hugenholtz P."/>
            <person name="Woyke T."/>
            <person name="Klenk H.P."/>
            <person name="Kyrpides N.C."/>
        </authorList>
    </citation>
    <scope>NUCLEOTIDE SEQUENCE</scope>
    <source>
        <strain evidence="4">ATCC 700263 / DSM 8902 / Z-7692</strain>
    </source>
</reference>
<evidence type="ECO:0000256" key="1">
    <source>
        <dbReference type="SAM" id="MobiDB-lite"/>
    </source>
</evidence>
<feature type="signal peptide" evidence="2">
    <location>
        <begin position="1"/>
        <end position="28"/>
    </location>
</feature>
<evidence type="ECO:0000313" key="3">
    <source>
        <dbReference type="EMBL" id="AFG36314.1"/>
    </source>
</evidence>
<dbReference type="OrthoDB" id="367789at2"/>
<sequence length="997" mass="108203">MRTIITAALALLLITVPVGSGLAARANAAESLFSQPSSPLPAAAHAQTAVGPTPEFQGHLQLETEHTRIIYEPHAAAAALEVAGFADEVFLQVSGLLGYAPPERVPVVITDRTALANGFYSPLPHRITLFVTSPADRFLGSRTESWLRTLYTHELVHYIHLTERIGMPGLLSHVFGHDLTAANVVLMPLWWIEGIAVYAETALEPGGRGDSPLFALRYRAPLVADRMWHRHQLRYASAFPPPDRAYIGGYLLVNYLVERFGEPVIRDINQRFVRFPLGGIGPAIYSVTGESFADLYAGMVDSLAADEPAGSGAIGSPGGERILPHTVGLVQLPFSTRQGAFGYVRSQNSAGEWVEYDIQDGEFHPVRRFPIGRLSDELSISAAPDGKHAVFAQVVHNLSHPAGQTMTPVGYSDIYLLDHSDGSVRQLTHGRRLYQPAIGGDVVVALEMVGQFYRLVQIDPASGEVEPLYQPPGGSLYEPQVSADGDQVLAVRIVGGQSSLVRVDMATRDVEKLLPAGPAGIYRPRFGHDDSVIFSSDRSGRLQLYRIRLDDDTPTVELLLQDVLGVIGGQYHQGYLLYGSYRVEGSTATALPVDRVAAVQVAWLPSGADNRPDSLHTPVSPDHPGNPGRLDIPGNPAEAPPGEYLPAGDLPHRDLQDTARQYRDLPRPGFWLPLPRLYTDGNDTIGMAPGMFWLLQSVLGRHSLQGTLDYHLADAELSIGVEYRQFRAWGSAGISAASRYLQSSGAEQSDELQWLRQNTVGAQVSRVVWSRRRLNWNYAVQGGLAAAYTGYPGGELPQSLAALGRLQYAAAEQAPPAAFFGLRRAGLHAGMRTEAPLDGGQQLRVLPSAGGLIQLPVPWGFQVVRLELDAMFTSYGSLSGALLPRGEPQWESLSAPAKLRGGIWYRLPLGLYDRWIPYGGLAGAGASLFVQSAWYLDSPSQLAWEERLYAGGELALDLRMLLSVGVRPALGVVFRVDPARGGIDPGEDVHLYLDLVL</sequence>
<evidence type="ECO:0000256" key="2">
    <source>
        <dbReference type="SAM" id="SignalP"/>
    </source>
</evidence>
<organism evidence="3 4">
    <name type="scientific">Spirochaeta africana (strain ATCC 700263 / DSM 8902 / Z-7692)</name>
    <dbReference type="NCBI Taxonomy" id="889378"/>
    <lineage>
        <taxon>Bacteria</taxon>
        <taxon>Pseudomonadati</taxon>
        <taxon>Spirochaetota</taxon>
        <taxon>Spirochaetia</taxon>
        <taxon>Spirochaetales</taxon>
        <taxon>Spirochaetaceae</taxon>
        <taxon>Spirochaeta</taxon>
    </lineage>
</organism>
<dbReference type="InterPro" id="IPR011042">
    <property type="entry name" value="6-blade_b-propeller_TolB-like"/>
</dbReference>
<protein>
    <recommendedName>
        <fullName evidence="5">Periplasmic component of the Tol biopolymer transport system</fullName>
    </recommendedName>
</protein>
<keyword evidence="4" id="KW-1185">Reference proteome</keyword>
<gene>
    <name evidence="3" type="ordered locus">Spiaf_0205</name>
</gene>
<keyword evidence="2" id="KW-0732">Signal</keyword>
<dbReference type="RefSeq" id="WP_014454312.1">
    <property type="nucleotide sequence ID" value="NC_017098.1"/>
</dbReference>
<feature type="region of interest" description="Disordered" evidence="1">
    <location>
        <begin position="609"/>
        <end position="640"/>
    </location>
</feature>
<feature type="chain" id="PRO_5003623342" description="Periplasmic component of the Tol biopolymer transport system" evidence="2">
    <location>
        <begin position="29"/>
        <end position="997"/>
    </location>
</feature>
<dbReference type="EMBL" id="CP003282">
    <property type="protein sequence ID" value="AFG36314.1"/>
    <property type="molecule type" value="Genomic_DNA"/>
</dbReference>
<dbReference type="SUPFAM" id="SSF82171">
    <property type="entry name" value="DPP6 N-terminal domain-like"/>
    <property type="match status" value="1"/>
</dbReference>
<dbReference type="AlphaFoldDB" id="H9UFM1"/>
<proteinExistence type="predicted"/>
<dbReference type="PATRIC" id="fig|889378.3.peg.208"/>
<name>H9UFM1_SPIAZ</name>
<dbReference type="STRING" id="889378.Spiaf_0205"/>
<dbReference type="eggNOG" id="COG0823">
    <property type="taxonomic scope" value="Bacteria"/>
</dbReference>
<evidence type="ECO:0000313" key="4">
    <source>
        <dbReference type="Proteomes" id="UP000007383"/>
    </source>
</evidence>
<dbReference type="Gene3D" id="2.120.10.30">
    <property type="entry name" value="TolB, C-terminal domain"/>
    <property type="match status" value="1"/>
</dbReference>
<dbReference type="Proteomes" id="UP000007383">
    <property type="component" value="Chromosome"/>
</dbReference>
<dbReference type="HOGENOM" id="CLU_325936_0_0_12"/>
<evidence type="ECO:0008006" key="5">
    <source>
        <dbReference type="Google" id="ProtNLM"/>
    </source>
</evidence>
<accession>H9UFM1</accession>
<dbReference type="KEGG" id="sfc:Spiaf_0205"/>